<dbReference type="EMBL" id="FWWU01000011">
    <property type="protein sequence ID" value="SMB97558.1"/>
    <property type="molecule type" value="Genomic_DNA"/>
</dbReference>
<feature type="region of interest" description="Disordered" evidence="1">
    <location>
        <begin position="1"/>
        <end position="63"/>
    </location>
</feature>
<name>A0A1W1VW48_9DEIO</name>
<sequence>MRIDIPAGALSADTAAQRHRARAARPRLPPDPRRHPVRQAGQTDLHTDQDVEGSAPQPLSIASQDKTGVWQMYRKPVRDLTARTVSVETNSGWSVGRREGCLSTRGAIQTNALRSKVRGRALRAVYCSAPSQDENGLFVPLPGAPPAGVAAP</sequence>
<reference evidence="2 3" key="1">
    <citation type="submission" date="2017-04" db="EMBL/GenBank/DDBJ databases">
        <authorList>
            <person name="Afonso C.L."/>
            <person name="Miller P.J."/>
            <person name="Scott M.A."/>
            <person name="Spackman E."/>
            <person name="Goraichik I."/>
            <person name="Dimitrov K.M."/>
            <person name="Suarez D.L."/>
            <person name="Swayne D.E."/>
        </authorList>
    </citation>
    <scope>NUCLEOTIDE SEQUENCE [LARGE SCALE GENOMIC DNA]</scope>
    <source>
        <strain evidence="2 3">KR-140</strain>
    </source>
</reference>
<protein>
    <submittedName>
        <fullName evidence="2">Uncharacterized protein</fullName>
    </submittedName>
</protein>
<gene>
    <name evidence="2" type="ORF">SAMN00790413_06051</name>
</gene>
<dbReference type="Proteomes" id="UP000192582">
    <property type="component" value="Unassembled WGS sequence"/>
</dbReference>
<accession>A0A1W1VW48</accession>
<keyword evidence="3" id="KW-1185">Reference proteome</keyword>
<dbReference type="AlphaFoldDB" id="A0A1W1VW48"/>
<organism evidence="2 3">
    <name type="scientific">Deinococcus hopiensis KR-140</name>
    <dbReference type="NCBI Taxonomy" id="695939"/>
    <lineage>
        <taxon>Bacteria</taxon>
        <taxon>Thermotogati</taxon>
        <taxon>Deinococcota</taxon>
        <taxon>Deinococci</taxon>
        <taxon>Deinococcales</taxon>
        <taxon>Deinococcaceae</taxon>
        <taxon>Deinococcus</taxon>
    </lineage>
</organism>
<evidence type="ECO:0000313" key="2">
    <source>
        <dbReference type="EMBL" id="SMB97558.1"/>
    </source>
</evidence>
<feature type="region of interest" description="Disordered" evidence="1">
    <location>
        <begin position="132"/>
        <end position="152"/>
    </location>
</feature>
<evidence type="ECO:0000313" key="3">
    <source>
        <dbReference type="Proteomes" id="UP000192582"/>
    </source>
</evidence>
<dbReference type="OrthoDB" id="770607at2"/>
<proteinExistence type="predicted"/>
<dbReference type="STRING" id="695939.SAMN00790413_06051"/>
<evidence type="ECO:0000256" key="1">
    <source>
        <dbReference type="SAM" id="MobiDB-lite"/>
    </source>
</evidence>